<dbReference type="SUPFAM" id="SSF56935">
    <property type="entry name" value="Porins"/>
    <property type="match status" value="1"/>
</dbReference>
<reference evidence="15 16" key="1">
    <citation type="submission" date="2016-09" db="EMBL/GenBank/DDBJ databases">
        <title>Metabolic pathway, cell adaptation mechanisms and a novel monoxygenase revealed through proteogenomic-transcription analysis of a Sphingomonas haloaromaticamans strain degrading the fungicide ortho-phenylphenol.</title>
        <authorList>
            <person name="Perruchon C."/>
            <person name="Papadopoulou E.S."/>
            <person name="Rousidou C."/>
            <person name="Vasileiadis S."/>
            <person name="Tanou G."/>
            <person name="Amoutzias G."/>
            <person name="Molassiotis A."/>
            <person name="Karpouzas D.G."/>
        </authorList>
    </citation>
    <scope>NUCLEOTIDE SEQUENCE [LARGE SCALE GENOMIC DNA]</scope>
    <source>
        <strain evidence="15 16">P3</strain>
    </source>
</reference>
<keyword evidence="10 11" id="KW-0998">Cell outer membrane</keyword>
<accession>A0A1S1HG96</accession>
<evidence type="ECO:0000256" key="12">
    <source>
        <dbReference type="RuleBase" id="RU003357"/>
    </source>
</evidence>
<keyword evidence="6" id="KW-0408">Iron</keyword>
<dbReference type="OrthoDB" id="9760333at2"/>
<protein>
    <submittedName>
        <fullName evidence="15">Ferric-pseudobactin 358 receptor</fullName>
    </submittedName>
</protein>
<name>A0A1S1HG96_9SPHN</name>
<evidence type="ECO:0000313" key="16">
    <source>
        <dbReference type="Proteomes" id="UP000179467"/>
    </source>
</evidence>
<keyword evidence="3 11" id="KW-1134">Transmembrane beta strand</keyword>
<organism evidence="15 16">
    <name type="scientific">Edaphosphingomonas haloaromaticamans</name>
    <dbReference type="NCBI Taxonomy" id="653954"/>
    <lineage>
        <taxon>Bacteria</taxon>
        <taxon>Pseudomonadati</taxon>
        <taxon>Pseudomonadota</taxon>
        <taxon>Alphaproteobacteria</taxon>
        <taxon>Sphingomonadales</taxon>
        <taxon>Rhizorhabdaceae</taxon>
        <taxon>Edaphosphingomonas</taxon>
    </lineage>
</organism>
<dbReference type="InterPro" id="IPR011662">
    <property type="entry name" value="Secretin/TonB_short_N"/>
</dbReference>
<comment type="similarity">
    <text evidence="11 12">Belongs to the TonB-dependent receptor family.</text>
</comment>
<keyword evidence="5 11" id="KW-0812">Transmembrane</keyword>
<evidence type="ECO:0000256" key="3">
    <source>
        <dbReference type="ARBA" id="ARBA00022452"/>
    </source>
</evidence>
<dbReference type="AlphaFoldDB" id="A0A1S1HG96"/>
<evidence type="ECO:0000256" key="11">
    <source>
        <dbReference type="PROSITE-ProRule" id="PRU01360"/>
    </source>
</evidence>
<evidence type="ECO:0000259" key="14">
    <source>
        <dbReference type="SMART" id="SM00965"/>
    </source>
</evidence>
<keyword evidence="8 12" id="KW-0798">TonB box</keyword>
<sequence>MFRNRGAAFRLALMAGAALCASVPLQYASAADLRDYAIAAQGLGGAIRKFALETGRDIAFDPAIVAGKKSRGLSGKRSEEDALRALLEGTGLRYIRTATGYAIVASPEGATGAATPAESLDIVVTAQKREERMQDVPIAITAITGKMLDRQKIESGGDLMRTAPNLNFSKSFSSMYNIGIRGIGTKALNSSSDPGVAVSYNNTPLIRNRLFEQEFFDTSRLEVLRGPQGTLYGRNATGGVVNIFPALPTGEFEGELKGEVGNYETRRVSGMLNIPLTDTFSIRGAGAYTKREGFDYNEFTRNRVNGRDLWSTRLSAQWEPSDRFKANVIWEHFNEDDDRSRTGKALCTTDPGPEMVGNTIVPESIRGRLSQGCLPKSLYTDAAFGVPNAGSLSFILVGQDLGLGFAPGAPGDPFAGPQVGFIKAGDPYEGITQSRDPRRIATAVDPVFRAKNDIVQLNMELEMQDGLKLVSQSAYSRDRWYSSQDYNRFVSNPLFNASDGIVNIFNIPFEGPTPLPGGVYTDPQLGPSDRMLTMDLNRTRTRQWTQELRLQSDWTGPVNINIGANYLDFKTQDDYYAFSNLFNLLAQYSYNKNSFTDYETPPRITLYDCPLGNSNPDCVGRPYVDTNPLGQLDDNGHNYFLSRNNVRTKSWALFGETYWQAADQLKVTLGLRYTEDRKTASQIPSQLLLSSSIPTGGKVDSGYPALEDIKQNWGKFTGRIVADWKPDISFTDDTLIYASASRGYKAGGANPPRVDFNPIVVQYLPLPDRFKPEYVNAFEIGTKNSFDGGKITFNATAFYYDYKDYQVSQVTDRITQTENFGAKSWGLELETVWRSSRAFRLNANLGYLDTSLKKGAKSIDVMNRTQGNDDWVVLRPWLQVPSNCVAPREHVEAVINSPYFSFLGPIALASLCPGSTGIAHYNPDIPSNGSLQLWQLFGFAYDPLAEAPNAGRGFDADLEGNELPNSPHLTFNVGAEYTFFLDSDDWELTFRGDYYRQSKSYARVYNTEFDRLKSWGNLNLSVTFARPKDDLAFQFYVKNVLNDQPITDVFLSADDIGLPANTFYADPRIIGFNVSKRF</sequence>
<comment type="caution">
    <text evidence="15">The sequence shown here is derived from an EMBL/GenBank/DDBJ whole genome shotgun (WGS) entry which is preliminary data.</text>
</comment>
<evidence type="ECO:0000256" key="8">
    <source>
        <dbReference type="ARBA" id="ARBA00023077"/>
    </source>
</evidence>
<dbReference type="PANTHER" id="PTHR32552:SF81">
    <property type="entry name" value="TONB-DEPENDENT OUTER MEMBRANE RECEPTOR"/>
    <property type="match status" value="1"/>
</dbReference>
<keyword evidence="2 11" id="KW-0813">Transport</keyword>
<evidence type="ECO:0000256" key="10">
    <source>
        <dbReference type="ARBA" id="ARBA00023237"/>
    </source>
</evidence>
<dbReference type="Pfam" id="PF00593">
    <property type="entry name" value="TonB_dep_Rec_b-barrel"/>
    <property type="match status" value="2"/>
</dbReference>
<keyword evidence="13" id="KW-0732">Signal</keyword>
<dbReference type="EMBL" id="MIPT01000001">
    <property type="protein sequence ID" value="OHT21309.1"/>
    <property type="molecule type" value="Genomic_DNA"/>
</dbReference>
<dbReference type="InterPro" id="IPR012910">
    <property type="entry name" value="Plug_dom"/>
</dbReference>
<dbReference type="GO" id="GO:0006826">
    <property type="term" value="P:iron ion transport"/>
    <property type="evidence" value="ECO:0007669"/>
    <property type="project" value="UniProtKB-KW"/>
</dbReference>
<dbReference type="PANTHER" id="PTHR32552">
    <property type="entry name" value="FERRICHROME IRON RECEPTOR-RELATED"/>
    <property type="match status" value="1"/>
</dbReference>
<dbReference type="GO" id="GO:0009279">
    <property type="term" value="C:cell outer membrane"/>
    <property type="evidence" value="ECO:0007669"/>
    <property type="project" value="UniProtKB-SubCell"/>
</dbReference>
<dbReference type="InterPro" id="IPR036942">
    <property type="entry name" value="Beta-barrel_TonB_sf"/>
</dbReference>
<keyword evidence="4" id="KW-0410">Iron transport</keyword>
<dbReference type="Pfam" id="PF07660">
    <property type="entry name" value="STN"/>
    <property type="match status" value="1"/>
</dbReference>
<evidence type="ECO:0000256" key="4">
    <source>
        <dbReference type="ARBA" id="ARBA00022496"/>
    </source>
</evidence>
<comment type="subcellular location">
    <subcellularLocation>
        <location evidence="1 11">Cell outer membrane</location>
        <topology evidence="1 11">Multi-pass membrane protein</topology>
    </subcellularLocation>
</comment>
<evidence type="ECO:0000256" key="6">
    <source>
        <dbReference type="ARBA" id="ARBA00023004"/>
    </source>
</evidence>
<evidence type="ECO:0000256" key="2">
    <source>
        <dbReference type="ARBA" id="ARBA00022448"/>
    </source>
</evidence>
<evidence type="ECO:0000256" key="1">
    <source>
        <dbReference type="ARBA" id="ARBA00004571"/>
    </source>
</evidence>
<dbReference type="PROSITE" id="PS52016">
    <property type="entry name" value="TONB_DEPENDENT_REC_3"/>
    <property type="match status" value="1"/>
</dbReference>
<keyword evidence="16" id="KW-1185">Reference proteome</keyword>
<keyword evidence="15" id="KW-0675">Receptor</keyword>
<evidence type="ECO:0000256" key="13">
    <source>
        <dbReference type="SAM" id="SignalP"/>
    </source>
</evidence>
<dbReference type="Gene3D" id="3.55.50.30">
    <property type="match status" value="1"/>
</dbReference>
<evidence type="ECO:0000256" key="7">
    <source>
        <dbReference type="ARBA" id="ARBA00023065"/>
    </source>
</evidence>
<evidence type="ECO:0000256" key="5">
    <source>
        <dbReference type="ARBA" id="ARBA00022692"/>
    </source>
</evidence>
<keyword evidence="7" id="KW-0406">Ion transport</keyword>
<dbReference type="Gene3D" id="2.40.170.20">
    <property type="entry name" value="TonB-dependent receptor, beta-barrel domain"/>
    <property type="match status" value="3"/>
</dbReference>
<dbReference type="InterPro" id="IPR039426">
    <property type="entry name" value="TonB-dep_rcpt-like"/>
</dbReference>
<dbReference type="Pfam" id="PF07715">
    <property type="entry name" value="Plug"/>
    <property type="match status" value="1"/>
</dbReference>
<feature type="signal peptide" evidence="13">
    <location>
        <begin position="1"/>
        <end position="30"/>
    </location>
</feature>
<feature type="domain" description="Secretin/TonB short N-terminal" evidence="14">
    <location>
        <begin position="56"/>
        <end position="106"/>
    </location>
</feature>
<dbReference type="SMART" id="SM00965">
    <property type="entry name" value="STN"/>
    <property type="match status" value="1"/>
</dbReference>
<keyword evidence="9 11" id="KW-0472">Membrane</keyword>
<dbReference type="InterPro" id="IPR000531">
    <property type="entry name" value="Beta-barrel_TonB"/>
</dbReference>
<gene>
    <name evidence="15" type="primary">pupA_2</name>
    <name evidence="15" type="ORF">BHE75_03315</name>
</gene>
<feature type="chain" id="PRO_5010236643" evidence="13">
    <location>
        <begin position="31"/>
        <end position="1078"/>
    </location>
</feature>
<evidence type="ECO:0000256" key="9">
    <source>
        <dbReference type="ARBA" id="ARBA00023136"/>
    </source>
</evidence>
<evidence type="ECO:0000313" key="15">
    <source>
        <dbReference type="EMBL" id="OHT21309.1"/>
    </source>
</evidence>
<proteinExistence type="inferred from homology"/>
<dbReference type="Proteomes" id="UP000179467">
    <property type="component" value="Unassembled WGS sequence"/>
</dbReference>